<dbReference type="AlphaFoldDB" id="A0A150J801"/>
<dbReference type="Proteomes" id="UP000075578">
    <property type="component" value="Unassembled WGS sequence"/>
</dbReference>
<evidence type="ECO:0000313" key="1">
    <source>
        <dbReference type="EMBL" id="KYC53218.1"/>
    </source>
</evidence>
<name>A0A150J801_9EURY</name>
<evidence type="ECO:0000313" key="2">
    <source>
        <dbReference type="Proteomes" id="UP000075578"/>
    </source>
</evidence>
<proteinExistence type="predicted"/>
<gene>
    <name evidence="1" type="ORF">AMQ74_00463</name>
</gene>
<reference evidence="1 2" key="1">
    <citation type="journal article" date="2016" name="ISME J.">
        <title>Chasing the elusive Euryarchaeota class WSA2: genomes reveal a uniquely fastidious methyl-reducing methanogen.</title>
        <authorList>
            <person name="Nobu M.K."/>
            <person name="Narihiro T."/>
            <person name="Kuroda K."/>
            <person name="Mei R."/>
            <person name="Liu W.T."/>
        </authorList>
    </citation>
    <scope>NUCLEOTIDE SEQUENCE [LARGE SCALE GENOMIC DNA]</scope>
    <source>
        <strain evidence="1">U1lsi0528_Bin089</strain>
    </source>
</reference>
<comment type="caution">
    <text evidence="1">The sequence shown here is derived from an EMBL/GenBank/DDBJ whole genome shotgun (WGS) entry which is preliminary data.</text>
</comment>
<accession>A0A150J801</accession>
<dbReference type="EMBL" id="LNGD01000016">
    <property type="protein sequence ID" value="KYC53218.1"/>
    <property type="molecule type" value="Genomic_DNA"/>
</dbReference>
<organism evidence="1 2">
    <name type="scientific">Candidatus Methanofastidiosum methylothiophilum</name>
    <dbReference type="NCBI Taxonomy" id="1705564"/>
    <lineage>
        <taxon>Archaea</taxon>
        <taxon>Methanobacteriati</taxon>
        <taxon>Methanobacteriota</taxon>
        <taxon>Stenosarchaea group</taxon>
        <taxon>Candidatus Methanofastidiosia</taxon>
        <taxon>Candidatus Methanofastidiosales</taxon>
        <taxon>Candidatus Methanofastidiosaceae</taxon>
        <taxon>Candidatus Methanofastidiosum</taxon>
    </lineage>
</organism>
<sequence length="74" mass="8761">MVTEKILERAKQHHKREIFVRDIFISREEVENLRQISLPQDVHLDIKKLKQGFVARFSGDTEKVILVVKTLFES</sequence>
<protein>
    <submittedName>
        <fullName evidence="1">Uncharacterized protein</fullName>
    </submittedName>
</protein>